<feature type="transmembrane region" description="Helical" evidence="1">
    <location>
        <begin position="12"/>
        <end position="32"/>
    </location>
</feature>
<evidence type="ECO:0000256" key="1">
    <source>
        <dbReference type="SAM" id="Phobius"/>
    </source>
</evidence>
<evidence type="ECO:0000313" key="2">
    <source>
        <dbReference type="EMBL" id="PSJ42507.1"/>
    </source>
</evidence>
<organism evidence="2 3">
    <name type="scientific">Zobellella taiwanensis</name>
    <dbReference type="NCBI Taxonomy" id="347535"/>
    <lineage>
        <taxon>Bacteria</taxon>
        <taxon>Pseudomonadati</taxon>
        <taxon>Pseudomonadota</taxon>
        <taxon>Gammaproteobacteria</taxon>
        <taxon>Aeromonadales</taxon>
        <taxon>Aeromonadaceae</taxon>
        <taxon>Zobellella</taxon>
    </lineage>
</organism>
<proteinExistence type="predicted"/>
<keyword evidence="1" id="KW-0812">Transmembrane</keyword>
<sequence>MEPRAALADRRFIGTAVLGNFVLLPLMLWAGLPLLPDDPALQLGSLLAVVAIVFQSLIELQGMVIFLWWIPNRLFPASLLDDNSIFN</sequence>
<protein>
    <submittedName>
        <fullName evidence="2">Uncharacterized protein</fullName>
    </submittedName>
</protein>
<accession>A0A2P7QX11</accession>
<dbReference type="AlphaFoldDB" id="A0A2P7QX11"/>
<keyword evidence="3" id="KW-1185">Reference proteome</keyword>
<reference evidence="2 3" key="1">
    <citation type="submission" date="2018-03" db="EMBL/GenBank/DDBJ databases">
        <title>The draft genome of Zobellella taiwanensis JCM 13381.</title>
        <authorList>
            <person name="Liu L."/>
            <person name="Li L."/>
            <person name="Wang T."/>
            <person name="Zhang X."/>
            <person name="Liang L."/>
        </authorList>
    </citation>
    <scope>NUCLEOTIDE SEQUENCE [LARGE SCALE GENOMIC DNA]</scope>
    <source>
        <strain evidence="2 3">JCM 13381</strain>
    </source>
</reference>
<dbReference type="Proteomes" id="UP000242181">
    <property type="component" value="Unassembled WGS sequence"/>
</dbReference>
<feature type="transmembrane region" description="Helical" evidence="1">
    <location>
        <begin position="44"/>
        <end position="70"/>
    </location>
</feature>
<name>A0A2P7QX11_9GAMM</name>
<keyword evidence="1" id="KW-0472">Membrane</keyword>
<comment type="caution">
    <text evidence="2">The sequence shown here is derived from an EMBL/GenBank/DDBJ whole genome shotgun (WGS) entry which is preliminary data.</text>
</comment>
<dbReference type="EMBL" id="PXYH01000011">
    <property type="protein sequence ID" value="PSJ42507.1"/>
    <property type="molecule type" value="Genomic_DNA"/>
</dbReference>
<gene>
    <name evidence="2" type="ORF">C7I36_09500</name>
</gene>
<evidence type="ECO:0000313" key="3">
    <source>
        <dbReference type="Proteomes" id="UP000242181"/>
    </source>
</evidence>
<keyword evidence="1" id="KW-1133">Transmembrane helix</keyword>
<dbReference type="RefSeq" id="WP_106453480.1">
    <property type="nucleotide sequence ID" value="NZ_PXYH01000011.1"/>
</dbReference>
<dbReference type="OrthoDB" id="3254016at2"/>